<feature type="transmembrane region" description="Helical" evidence="1">
    <location>
        <begin position="97"/>
        <end position="119"/>
    </location>
</feature>
<dbReference type="Proteomes" id="UP000430345">
    <property type="component" value="Unassembled WGS sequence"/>
</dbReference>
<keyword evidence="1" id="KW-0472">Membrane</keyword>
<sequence length="122" mass="13877">MKHNSKNESISEDLTKLNDNVKINNPLESKSEQTLSNLESSDKIENINNYTSYVSNAYYYTGKSVPQFNIKTIIMIILGIIIIGASTFFYFNDKNNLNPFIGFAIGILLLLIALIQFIYKKN</sequence>
<keyword evidence="3" id="KW-1185">Reference proteome</keyword>
<evidence type="ECO:0000313" key="3">
    <source>
        <dbReference type="Proteomes" id="UP000430345"/>
    </source>
</evidence>
<evidence type="ECO:0000313" key="2">
    <source>
        <dbReference type="EMBL" id="MPQ44559.1"/>
    </source>
</evidence>
<comment type="caution">
    <text evidence="2">The sequence shown here is derived from an EMBL/GenBank/DDBJ whole genome shotgun (WGS) entry which is preliminary data.</text>
</comment>
<organism evidence="2 3">
    <name type="scientific">Clostridium tarantellae</name>
    <dbReference type="NCBI Taxonomy" id="39493"/>
    <lineage>
        <taxon>Bacteria</taxon>
        <taxon>Bacillati</taxon>
        <taxon>Bacillota</taxon>
        <taxon>Clostridia</taxon>
        <taxon>Eubacteriales</taxon>
        <taxon>Clostridiaceae</taxon>
        <taxon>Clostridium</taxon>
    </lineage>
</organism>
<keyword evidence="1" id="KW-1133">Transmembrane helix</keyword>
<feature type="transmembrane region" description="Helical" evidence="1">
    <location>
        <begin position="73"/>
        <end position="91"/>
    </location>
</feature>
<reference evidence="2 3" key="1">
    <citation type="submission" date="2019-10" db="EMBL/GenBank/DDBJ databases">
        <title>The Genome Sequence of Clostridium tarantellae Isolated from Fish Brain.</title>
        <authorList>
            <person name="Bano L."/>
            <person name="Kiel M."/>
            <person name="Sales G."/>
            <person name="Doxey A.C."/>
            <person name="Mansfield M.J."/>
            <person name="Schiavone M."/>
            <person name="Rossetto O."/>
            <person name="Pirazzini M."/>
            <person name="Dobrindt U."/>
            <person name="Montecucco C."/>
        </authorList>
    </citation>
    <scope>NUCLEOTIDE SEQUENCE [LARGE SCALE GENOMIC DNA]</scope>
    <source>
        <strain evidence="2 3">DSM 3997</strain>
    </source>
</reference>
<protein>
    <submittedName>
        <fullName evidence="2">Uncharacterized protein</fullName>
    </submittedName>
</protein>
<dbReference type="RefSeq" id="WP_152891137.1">
    <property type="nucleotide sequence ID" value="NZ_WHJC01000244.1"/>
</dbReference>
<evidence type="ECO:0000256" key="1">
    <source>
        <dbReference type="SAM" id="Phobius"/>
    </source>
</evidence>
<dbReference type="EMBL" id="WHJC01000244">
    <property type="protein sequence ID" value="MPQ44559.1"/>
    <property type="molecule type" value="Genomic_DNA"/>
</dbReference>
<name>A0A6I1MWK9_9CLOT</name>
<keyword evidence="1" id="KW-0812">Transmembrane</keyword>
<accession>A0A6I1MWK9</accession>
<proteinExistence type="predicted"/>
<gene>
    <name evidence="2" type="ORF">GBZ86_12480</name>
</gene>
<dbReference type="AlphaFoldDB" id="A0A6I1MWK9"/>